<sequence>MDVEQLKALLDKFRSLPVTEKEKTIFDIGTRGHFENPTSDVLAFFCSSEEQHGMGNLFGNSIAGLISNKLNRELSQSSLPVSASREVATEQGKRLDLVLEYDEYLLIIEAKVNHSQVNPFEEYERYGDKLGAENGKDVLYAVLSPSGQVDDPLTNHRWAGISFDELKTAVSENLHSCFILKPLDKWVFVLRDFLLHLENLSMTVGKNPNYAFALENMVEISKAWTLLTDSLNDINSQIYRQCEERYGSAFSHRKSSWFKPLPAFTYSLEGSSVEVIFFATPRAMNGLKNEGKFQYVQVYIKKDKQEDLFRNLQEALQRKTVDFWENSRDNSGILRWPLEYDADVVGEMMAVLDLVNEKEHR</sequence>
<evidence type="ECO:0000313" key="2">
    <source>
        <dbReference type="Proteomes" id="UP000662770"/>
    </source>
</evidence>
<proteinExistence type="predicted"/>
<dbReference type="Pfam" id="PF14281">
    <property type="entry name" value="PDDEXK_4"/>
    <property type="match status" value="1"/>
</dbReference>
<dbReference type="EMBL" id="CP071503">
    <property type="protein sequence ID" value="QSX35342.1"/>
    <property type="molecule type" value="Genomic_DNA"/>
</dbReference>
<name>A0ABX7QV14_9GAMM</name>
<protein>
    <submittedName>
        <fullName evidence="1">PD-(D/E)XK nuclease family protein</fullName>
    </submittedName>
</protein>
<organism evidence="1 2">
    <name type="scientific">Shewanella avicenniae</name>
    <dbReference type="NCBI Taxonomy" id="2814294"/>
    <lineage>
        <taxon>Bacteria</taxon>
        <taxon>Pseudomonadati</taxon>
        <taxon>Pseudomonadota</taxon>
        <taxon>Gammaproteobacteria</taxon>
        <taxon>Alteromonadales</taxon>
        <taxon>Shewanellaceae</taxon>
        <taxon>Shewanella</taxon>
    </lineage>
</organism>
<accession>A0ABX7QV14</accession>
<evidence type="ECO:0000313" key="1">
    <source>
        <dbReference type="EMBL" id="QSX35342.1"/>
    </source>
</evidence>
<gene>
    <name evidence="1" type="ORF">JYB87_09205</name>
</gene>
<reference evidence="1 2" key="1">
    <citation type="submission" date="2021-03" db="EMBL/GenBank/DDBJ databases">
        <title>Novel species identification of genus Shewanella.</title>
        <authorList>
            <person name="Liu G."/>
            <person name="Zhang Q."/>
        </authorList>
    </citation>
    <scope>NUCLEOTIDE SEQUENCE [LARGE SCALE GENOMIC DNA]</scope>
    <source>
        <strain evidence="1 2">FJAT-51800</strain>
    </source>
</reference>
<dbReference type="Proteomes" id="UP000662770">
    <property type="component" value="Chromosome"/>
</dbReference>
<dbReference type="InterPro" id="IPR029470">
    <property type="entry name" value="PDDEXK_4"/>
</dbReference>
<keyword evidence="2" id="KW-1185">Reference proteome</keyword>
<dbReference type="RefSeq" id="WP_207356533.1">
    <property type="nucleotide sequence ID" value="NZ_CP071503.1"/>
</dbReference>